<organism evidence="1 2">
    <name type="scientific">Pseudomonas promysalinigenes</name>
    <dbReference type="NCBI Taxonomy" id="485898"/>
    <lineage>
        <taxon>Bacteria</taxon>
        <taxon>Pseudomonadati</taxon>
        <taxon>Pseudomonadota</taxon>
        <taxon>Gammaproteobacteria</taxon>
        <taxon>Pseudomonadales</taxon>
        <taxon>Pseudomonadaceae</taxon>
        <taxon>Pseudomonas</taxon>
    </lineage>
</organism>
<accession>A0ABY6ARL8</accession>
<dbReference type="Proteomes" id="UP001064504">
    <property type="component" value="Chromosome"/>
</dbReference>
<gene>
    <name evidence="1" type="ORF">N5C08_08930</name>
</gene>
<dbReference type="EMBL" id="CP104557">
    <property type="protein sequence ID" value="UXH41630.1"/>
    <property type="molecule type" value="Genomic_DNA"/>
</dbReference>
<evidence type="ECO:0000313" key="1">
    <source>
        <dbReference type="EMBL" id="UXH41630.1"/>
    </source>
</evidence>
<reference evidence="1" key="1">
    <citation type="submission" date="2022-09" db="EMBL/GenBank/DDBJ databases">
        <title>Complete genome sequence of Pseudomonas promysalinigenes strain RL-WG26, a newly isolated PGPR with the potential for plant salinity stress alleviation.</title>
        <authorList>
            <person name="Ren L."/>
            <person name="Wang G."/>
            <person name="Hu H."/>
        </authorList>
    </citation>
    <scope>NUCLEOTIDE SEQUENCE</scope>
    <source>
        <strain evidence="1">RL-WG26</strain>
    </source>
</reference>
<dbReference type="RefSeq" id="WP_261745207.1">
    <property type="nucleotide sequence ID" value="NZ_CP104557.1"/>
</dbReference>
<proteinExistence type="predicted"/>
<protein>
    <submittedName>
        <fullName evidence="1">Uncharacterized protein</fullName>
    </submittedName>
</protein>
<evidence type="ECO:0000313" key="2">
    <source>
        <dbReference type="Proteomes" id="UP001064504"/>
    </source>
</evidence>
<name>A0ABY6ARL8_9PSED</name>
<keyword evidence="2" id="KW-1185">Reference proteome</keyword>
<sequence length="147" mass="16213">MGVTIAKKPELDINGERWVEFAPGARLLVRSAADPLYRSHLAVLNRHIGLINNQCRVGSQNFSISSLPQVEFENGDDLYFELAAMHLVKNWDGVDVEGSPGSPAPYSTELCKKLFEQMPSAYLAALQAANDIAKRVEEQAKATVEKQ</sequence>